<sequence length="82" mass="9285">MALHRTPDEHDANPPRTWQVRKVSPHRWDLCDATGAVLGSYPTKKRAEQDKVTGPYVALYEKEGRWFAGEPVPGWKPYAPLG</sequence>
<dbReference type="EMBL" id="SMKE01001103">
    <property type="protein sequence ID" value="TDB80295.1"/>
    <property type="molecule type" value="Genomic_DNA"/>
</dbReference>
<protein>
    <submittedName>
        <fullName evidence="1">Uncharacterized protein</fullName>
    </submittedName>
</protein>
<evidence type="ECO:0000313" key="1">
    <source>
        <dbReference type="EMBL" id="TDB80295.1"/>
    </source>
</evidence>
<proteinExistence type="predicted"/>
<name>A0ABY2DCK1_9ACTN</name>
<organism evidence="1 2">
    <name type="scientific">Micromonospora fluostatini</name>
    <dbReference type="NCBI Taxonomy" id="1629071"/>
    <lineage>
        <taxon>Bacteria</taxon>
        <taxon>Bacillati</taxon>
        <taxon>Actinomycetota</taxon>
        <taxon>Actinomycetes</taxon>
        <taxon>Micromonosporales</taxon>
        <taxon>Micromonosporaceae</taxon>
        <taxon>Micromonospora</taxon>
    </lineage>
</organism>
<evidence type="ECO:0000313" key="2">
    <source>
        <dbReference type="Proteomes" id="UP000295626"/>
    </source>
</evidence>
<dbReference type="Proteomes" id="UP000295626">
    <property type="component" value="Unassembled WGS sequence"/>
</dbReference>
<keyword evidence="2" id="KW-1185">Reference proteome</keyword>
<accession>A0ABY2DCK1</accession>
<gene>
    <name evidence="1" type="ORF">E1091_19295</name>
</gene>
<comment type="caution">
    <text evidence="1">The sequence shown here is derived from an EMBL/GenBank/DDBJ whole genome shotgun (WGS) entry which is preliminary data.</text>
</comment>
<reference evidence="1 2" key="1">
    <citation type="submission" date="2019-02" db="EMBL/GenBank/DDBJ databases">
        <title>Draft genome sequences of novel Actinobacteria.</title>
        <authorList>
            <person name="Sahin N."/>
            <person name="Ay H."/>
            <person name="Saygin H."/>
        </authorList>
    </citation>
    <scope>NUCLEOTIDE SEQUENCE [LARGE SCALE GENOMIC DNA]</scope>
    <source>
        <strain evidence="1 2">JCM 30529</strain>
    </source>
</reference>